<accession>A0A7S3NRL8</accession>
<comment type="similarity">
    <text evidence="1">Belongs to the sulfotransferase 1 family.</text>
</comment>
<feature type="region of interest" description="Disordered" evidence="3">
    <location>
        <begin position="1"/>
        <end position="28"/>
    </location>
</feature>
<protein>
    <recommendedName>
        <fullName evidence="5">Sulfotransferase domain-containing protein</fullName>
    </recommendedName>
</protein>
<dbReference type="GO" id="GO:0008146">
    <property type="term" value="F:sulfotransferase activity"/>
    <property type="evidence" value="ECO:0007669"/>
    <property type="project" value="InterPro"/>
</dbReference>
<gene>
    <name evidence="6" type="ORF">ALAG00032_LOCUS15758</name>
</gene>
<sequence>MMNARRRNNKKIPLDTQKDGSISDEKMKYDGDKRKKKGIIAPLLMLAALGGIIASIMYITHEQERRGVLAESPDPKKDILLTSFPKSGSNWARFLVAGLEAGRYEKITGRRLDLTFELAEMLVPDLEFGPNREKFIKGGKSPAFKSHQPYFPSHRASGVGPSDHGSRGRPRCDEFPFQNIERYQCFCPNCPTRYHKFLLVVRDGRSALCSYLHFQRQLGNIAPDTSLKDFLISEKSKYVLPWPDHVLSYLDFLPRHDSLFILKYEDLHDNPLQVVQNLVTWFNRSYTDLDYQRIINQSAFDQMRTIEEQSGTPLFDATYPEARDNGFRLIRHGKPDGWRLCDTNESRINHLFREHLGPRFDEAMRRFGYFK</sequence>
<evidence type="ECO:0000256" key="2">
    <source>
        <dbReference type="ARBA" id="ARBA00022679"/>
    </source>
</evidence>
<keyword evidence="4" id="KW-1133">Transmembrane helix</keyword>
<name>A0A7S3NRL8_9STRA</name>
<dbReference type="SUPFAM" id="SSF52540">
    <property type="entry name" value="P-loop containing nucleoside triphosphate hydrolases"/>
    <property type="match status" value="1"/>
</dbReference>
<proteinExistence type="inferred from homology"/>
<evidence type="ECO:0000259" key="5">
    <source>
        <dbReference type="Pfam" id="PF00685"/>
    </source>
</evidence>
<feature type="compositionally biased region" description="Basic and acidic residues" evidence="3">
    <location>
        <begin position="12"/>
        <end position="28"/>
    </location>
</feature>
<evidence type="ECO:0000256" key="1">
    <source>
        <dbReference type="ARBA" id="ARBA00005771"/>
    </source>
</evidence>
<feature type="domain" description="Sulfotransferase" evidence="5">
    <location>
        <begin position="77"/>
        <end position="345"/>
    </location>
</feature>
<feature type="transmembrane region" description="Helical" evidence="4">
    <location>
        <begin position="38"/>
        <end position="59"/>
    </location>
</feature>
<evidence type="ECO:0000313" key="6">
    <source>
        <dbReference type="EMBL" id="CAE0374954.1"/>
    </source>
</evidence>
<evidence type="ECO:0000256" key="4">
    <source>
        <dbReference type="SAM" id="Phobius"/>
    </source>
</evidence>
<dbReference type="Pfam" id="PF00685">
    <property type="entry name" value="Sulfotransfer_1"/>
    <property type="match status" value="1"/>
</dbReference>
<keyword evidence="4" id="KW-0472">Membrane</keyword>
<dbReference type="PANTHER" id="PTHR11783">
    <property type="entry name" value="SULFOTRANSFERASE SULT"/>
    <property type="match status" value="1"/>
</dbReference>
<reference evidence="6" key="1">
    <citation type="submission" date="2021-01" db="EMBL/GenBank/DDBJ databases">
        <authorList>
            <person name="Corre E."/>
            <person name="Pelletier E."/>
            <person name="Niang G."/>
            <person name="Scheremetjew M."/>
            <person name="Finn R."/>
            <person name="Kale V."/>
            <person name="Holt S."/>
            <person name="Cochrane G."/>
            <person name="Meng A."/>
            <person name="Brown T."/>
            <person name="Cohen L."/>
        </authorList>
    </citation>
    <scope>NUCLEOTIDE SEQUENCE</scope>
    <source>
        <strain evidence="6">CCMP1510</strain>
    </source>
</reference>
<keyword evidence="2" id="KW-0808">Transferase</keyword>
<evidence type="ECO:0000256" key="3">
    <source>
        <dbReference type="SAM" id="MobiDB-lite"/>
    </source>
</evidence>
<dbReference type="AlphaFoldDB" id="A0A7S3NRL8"/>
<dbReference type="Gene3D" id="3.40.50.300">
    <property type="entry name" value="P-loop containing nucleotide triphosphate hydrolases"/>
    <property type="match status" value="1"/>
</dbReference>
<organism evidence="6">
    <name type="scientific">Aureoumbra lagunensis</name>
    <dbReference type="NCBI Taxonomy" id="44058"/>
    <lineage>
        <taxon>Eukaryota</taxon>
        <taxon>Sar</taxon>
        <taxon>Stramenopiles</taxon>
        <taxon>Ochrophyta</taxon>
        <taxon>Pelagophyceae</taxon>
        <taxon>Pelagomonadales</taxon>
        <taxon>Aureoumbra</taxon>
    </lineage>
</organism>
<dbReference type="InterPro" id="IPR000863">
    <property type="entry name" value="Sulfotransferase_dom"/>
</dbReference>
<keyword evidence="4" id="KW-0812">Transmembrane</keyword>
<dbReference type="InterPro" id="IPR027417">
    <property type="entry name" value="P-loop_NTPase"/>
</dbReference>
<dbReference type="EMBL" id="HBIJ01023798">
    <property type="protein sequence ID" value="CAE0374954.1"/>
    <property type="molecule type" value="Transcribed_RNA"/>
</dbReference>
<feature type="compositionally biased region" description="Basic residues" evidence="3">
    <location>
        <begin position="1"/>
        <end position="10"/>
    </location>
</feature>